<dbReference type="Pfam" id="PF01428">
    <property type="entry name" value="zf-AN1"/>
    <property type="match status" value="1"/>
</dbReference>
<dbReference type="GO" id="GO:0003677">
    <property type="term" value="F:DNA binding"/>
    <property type="evidence" value="ECO:0007669"/>
    <property type="project" value="InterPro"/>
</dbReference>
<accession>A0A8T2Q3M3</accession>
<evidence type="ECO:0000313" key="9">
    <source>
        <dbReference type="EMBL" id="KAH7278532.1"/>
    </source>
</evidence>
<reference evidence="9" key="1">
    <citation type="submission" date="2021-08" db="EMBL/GenBank/DDBJ databases">
        <title>WGS assembly of Ceratopteris richardii.</title>
        <authorList>
            <person name="Marchant D.B."/>
            <person name="Chen G."/>
            <person name="Jenkins J."/>
            <person name="Shu S."/>
            <person name="Leebens-Mack J."/>
            <person name="Grimwood J."/>
            <person name="Schmutz J."/>
            <person name="Soltis P."/>
            <person name="Soltis D."/>
            <person name="Chen Z.-H."/>
        </authorList>
    </citation>
    <scope>NUCLEOTIDE SEQUENCE</scope>
    <source>
        <strain evidence="9">Whitten #5841</strain>
        <tissue evidence="9">Leaf</tissue>
    </source>
</reference>
<dbReference type="Gene3D" id="4.10.1110.10">
    <property type="entry name" value="AN1-like Zinc finger"/>
    <property type="match status" value="1"/>
</dbReference>
<dbReference type="PANTHER" id="PTHR10634:SF149">
    <property type="entry name" value="AN1-TYPE DOMAIN-CONTAINING PROTEIN-RELATED"/>
    <property type="match status" value="1"/>
</dbReference>
<dbReference type="PANTHER" id="PTHR10634">
    <property type="entry name" value="AN1-TYPE ZINC FINGER PROTEIN"/>
    <property type="match status" value="1"/>
</dbReference>
<evidence type="ECO:0000259" key="7">
    <source>
        <dbReference type="PROSITE" id="PS51036"/>
    </source>
</evidence>
<organism evidence="9 10">
    <name type="scientific">Ceratopteris richardii</name>
    <name type="common">Triangle waterfern</name>
    <dbReference type="NCBI Taxonomy" id="49495"/>
    <lineage>
        <taxon>Eukaryota</taxon>
        <taxon>Viridiplantae</taxon>
        <taxon>Streptophyta</taxon>
        <taxon>Embryophyta</taxon>
        <taxon>Tracheophyta</taxon>
        <taxon>Polypodiopsida</taxon>
        <taxon>Polypodiidae</taxon>
        <taxon>Polypodiales</taxon>
        <taxon>Pteridineae</taxon>
        <taxon>Pteridaceae</taxon>
        <taxon>Parkerioideae</taxon>
        <taxon>Ceratopteris</taxon>
    </lineage>
</organism>
<name>A0A8T2Q3M3_CERRI</name>
<evidence type="ECO:0000256" key="3">
    <source>
        <dbReference type="ARBA" id="ARBA00022771"/>
    </source>
</evidence>
<dbReference type="SMART" id="SM00154">
    <property type="entry name" value="ZnF_AN1"/>
    <property type="match status" value="1"/>
</dbReference>
<dbReference type="PROSITE" id="PS51039">
    <property type="entry name" value="ZF_AN1"/>
    <property type="match status" value="1"/>
</dbReference>
<dbReference type="OMA" id="AQENWNC"/>
<dbReference type="InterPro" id="IPR050652">
    <property type="entry name" value="AN1_A20_ZnFinger"/>
</dbReference>
<dbReference type="GO" id="GO:0008270">
    <property type="term" value="F:zinc ion binding"/>
    <property type="evidence" value="ECO:0007669"/>
    <property type="project" value="UniProtKB-KW"/>
</dbReference>
<evidence type="ECO:0000313" key="10">
    <source>
        <dbReference type="Proteomes" id="UP000825935"/>
    </source>
</evidence>
<dbReference type="OrthoDB" id="428577at2759"/>
<keyword evidence="3 5" id="KW-0863">Zinc-finger</keyword>
<evidence type="ECO:0000256" key="4">
    <source>
        <dbReference type="ARBA" id="ARBA00022833"/>
    </source>
</evidence>
<dbReference type="AlphaFoldDB" id="A0A8T2Q3M3"/>
<keyword evidence="4" id="KW-0862">Zinc</keyword>
<dbReference type="SUPFAM" id="SSF118310">
    <property type="entry name" value="AN1-like Zinc finger"/>
    <property type="match status" value="1"/>
</dbReference>
<dbReference type="SUPFAM" id="SSF57716">
    <property type="entry name" value="Glucocorticoid receptor-like (DNA-binding domain)"/>
    <property type="match status" value="1"/>
</dbReference>
<dbReference type="InterPro" id="IPR002653">
    <property type="entry name" value="Znf_A20"/>
</dbReference>
<dbReference type="FunFam" id="4.10.1110.10:FF:000001">
    <property type="entry name" value="Zinc finger AN1-type containing 6"/>
    <property type="match status" value="1"/>
</dbReference>
<comment type="caution">
    <text evidence="9">The sequence shown here is derived from an EMBL/GenBank/DDBJ whole genome shotgun (WGS) entry which is preliminary data.</text>
</comment>
<sequence>MAQESWNCDTAEGSGCQQQEGLVLCSNNCGFVGCAATMNLCPKCYRELLLKKQDNSSSDKSTVSASVAVHLSHIVSDNICTESPRRIPESSAETSTGRICSPSPAVEGNSDLDASRSSSLHPVSPESDSMKSVAPIASLLHPDLLSRDGPQSVPRRRDTNRCLVCKKRMGILGFKCRCGNIFCATHRYSDKHGCSFDYKSAGREAILKANPIVKAAKLQKI</sequence>
<evidence type="ECO:0000259" key="8">
    <source>
        <dbReference type="PROSITE" id="PS51039"/>
    </source>
</evidence>
<dbReference type="EMBL" id="CM035443">
    <property type="protein sequence ID" value="KAH7278533.1"/>
    <property type="molecule type" value="Genomic_DNA"/>
</dbReference>
<dbReference type="Gene3D" id="1.20.5.4770">
    <property type="match status" value="1"/>
</dbReference>
<dbReference type="Proteomes" id="UP000825935">
    <property type="component" value="Chromosome 38"/>
</dbReference>
<evidence type="ECO:0000256" key="6">
    <source>
        <dbReference type="SAM" id="MobiDB-lite"/>
    </source>
</evidence>
<evidence type="ECO:0000256" key="1">
    <source>
        <dbReference type="ARBA" id="ARBA00003732"/>
    </source>
</evidence>
<proteinExistence type="predicted"/>
<dbReference type="PROSITE" id="PS51036">
    <property type="entry name" value="ZF_A20"/>
    <property type="match status" value="1"/>
</dbReference>
<evidence type="ECO:0000256" key="2">
    <source>
        <dbReference type="ARBA" id="ARBA00022723"/>
    </source>
</evidence>
<protein>
    <submittedName>
        <fullName evidence="9">Uncharacterized protein</fullName>
    </submittedName>
</protein>
<feature type="domain" description="A20-type" evidence="7">
    <location>
        <begin position="19"/>
        <end position="53"/>
    </location>
</feature>
<feature type="region of interest" description="Disordered" evidence="6">
    <location>
        <begin position="83"/>
        <end position="131"/>
    </location>
</feature>
<gene>
    <name evidence="9" type="ORF">KP509_38G045200</name>
</gene>
<evidence type="ECO:0000256" key="5">
    <source>
        <dbReference type="PROSITE-ProRule" id="PRU00449"/>
    </source>
</evidence>
<dbReference type="Pfam" id="PF01754">
    <property type="entry name" value="zf-A20"/>
    <property type="match status" value="1"/>
</dbReference>
<feature type="domain" description="AN1-type" evidence="8">
    <location>
        <begin position="156"/>
        <end position="202"/>
    </location>
</feature>
<dbReference type="InterPro" id="IPR035896">
    <property type="entry name" value="AN1-like_Znf"/>
</dbReference>
<dbReference type="EMBL" id="CM035443">
    <property type="protein sequence ID" value="KAH7278532.1"/>
    <property type="molecule type" value="Genomic_DNA"/>
</dbReference>
<comment type="function">
    <text evidence="1">May be involved in environmental stress response.</text>
</comment>
<keyword evidence="2" id="KW-0479">Metal-binding</keyword>
<keyword evidence="10" id="KW-1185">Reference proteome</keyword>
<dbReference type="InterPro" id="IPR000058">
    <property type="entry name" value="Znf_AN1"/>
</dbReference>